<evidence type="ECO:0000313" key="3">
    <source>
        <dbReference type="Proteomes" id="UP001202052"/>
    </source>
</evidence>
<evidence type="ECO:0000256" key="1">
    <source>
        <dbReference type="SAM" id="MobiDB-lite"/>
    </source>
</evidence>
<sequence length="72" mass="6792">NVGSADSAGAALVVPLGTRESVPAPATLPPSAGLPTGGLPTGGLPTGGRWPTEPGLAERPVPVATGSGRGLV</sequence>
<reference evidence="2 3" key="1">
    <citation type="submission" date="2022-05" db="EMBL/GenBank/DDBJ databases">
        <title>Genome Resource of Streptomyces lavenduligriseus GA1-1, a Strain with Broad-Spectrum Antifungal Activity against Phytopathogenic Fungi.</title>
        <authorList>
            <person name="Qi D."/>
        </authorList>
    </citation>
    <scope>NUCLEOTIDE SEQUENCE [LARGE SCALE GENOMIC DNA]</scope>
    <source>
        <strain evidence="2 3">GA1-1</strain>
    </source>
</reference>
<gene>
    <name evidence="2" type="ORF">M4438_37595</name>
</gene>
<organism evidence="2 3">
    <name type="scientific">Streptomyces lavenduligriseus</name>
    <dbReference type="NCBI Taxonomy" id="67315"/>
    <lineage>
        <taxon>Bacteria</taxon>
        <taxon>Bacillati</taxon>
        <taxon>Actinomycetota</taxon>
        <taxon>Actinomycetes</taxon>
        <taxon>Kitasatosporales</taxon>
        <taxon>Streptomycetaceae</taxon>
        <taxon>Streptomyces</taxon>
    </lineage>
</organism>
<dbReference type="Proteomes" id="UP001202052">
    <property type="component" value="Unassembled WGS sequence"/>
</dbReference>
<name>A0ABT0P5W9_9ACTN</name>
<evidence type="ECO:0000313" key="2">
    <source>
        <dbReference type="EMBL" id="MCL3999138.1"/>
    </source>
</evidence>
<dbReference type="EMBL" id="JAMCCK010000162">
    <property type="protein sequence ID" value="MCL3999138.1"/>
    <property type="molecule type" value="Genomic_DNA"/>
</dbReference>
<protein>
    <submittedName>
        <fullName evidence="2">Uncharacterized protein</fullName>
    </submittedName>
</protein>
<feature type="non-terminal residue" evidence="2">
    <location>
        <position position="1"/>
    </location>
</feature>
<accession>A0ABT0P5W9</accession>
<comment type="caution">
    <text evidence="2">The sequence shown here is derived from an EMBL/GenBank/DDBJ whole genome shotgun (WGS) entry which is preliminary data.</text>
</comment>
<feature type="region of interest" description="Disordered" evidence="1">
    <location>
        <begin position="20"/>
        <end position="72"/>
    </location>
</feature>
<feature type="compositionally biased region" description="Gly residues" evidence="1">
    <location>
        <begin position="35"/>
        <end position="46"/>
    </location>
</feature>
<keyword evidence="3" id="KW-1185">Reference proteome</keyword>
<proteinExistence type="predicted"/>